<dbReference type="AlphaFoldDB" id="A0A369BF71"/>
<evidence type="ECO:0000313" key="5">
    <source>
        <dbReference type="EMBL" id="RCX18344.1"/>
    </source>
</evidence>
<keyword evidence="1" id="KW-0889">Transcription antitermination</keyword>
<dbReference type="InterPro" id="IPR008991">
    <property type="entry name" value="Translation_prot_SH3-like_sf"/>
</dbReference>
<dbReference type="CDD" id="cd08000">
    <property type="entry name" value="NGN"/>
    <property type="match status" value="1"/>
</dbReference>
<dbReference type="InterPro" id="IPR006645">
    <property type="entry name" value="NGN-like_dom"/>
</dbReference>
<keyword evidence="3" id="KW-0804">Transcription</keyword>
<dbReference type="OrthoDB" id="1681764at2"/>
<proteinExistence type="predicted"/>
<feature type="domain" description="NusG-like N-terminal" evidence="4">
    <location>
        <begin position="1"/>
        <end position="102"/>
    </location>
</feature>
<dbReference type="InterPro" id="IPR047663">
    <property type="entry name" value="Transcription_antiterm_LoaP"/>
</dbReference>
<reference evidence="5 6" key="1">
    <citation type="submission" date="2018-07" db="EMBL/GenBank/DDBJ databases">
        <title>Genomic Encyclopedia of Type Strains, Phase IV (KMG-IV): sequencing the most valuable type-strain genomes for metagenomic binning, comparative biology and taxonomic classification.</title>
        <authorList>
            <person name="Goeker M."/>
        </authorList>
    </citation>
    <scope>NUCLEOTIDE SEQUENCE [LARGE SCALE GENOMIC DNA]</scope>
    <source>
        <strain evidence="5 6">DSM 27016</strain>
    </source>
</reference>
<sequence length="173" mass="20337">MYWYVLFVQTGQEYKVEQFLKKRLDTGIFVPFVPLQEILFKTNGTLKKERMPLFPGYVFIESEVTDLEFRKKISTLICDSRNIISILKYSDTEIAMREHERQVLLGLSNNNNCVELSSVFIEGDRIQIIGGPLKGMDSVIKKVNRHKRQVWIEIEFMGCKRLFRMGFEIVEKC</sequence>
<keyword evidence="6" id="KW-1185">Reference proteome</keyword>
<dbReference type="PANTHER" id="PTHR30265:SF4">
    <property type="entry name" value="KOW MOTIF FAMILY PROTEIN, EXPRESSED"/>
    <property type="match status" value="1"/>
</dbReference>
<dbReference type="CDD" id="cd06091">
    <property type="entry name" value="KOW_NusG"/>
    <property type="match status" value="1"/>
</dbReference>
<organism evidence="5 6">
    <name type="scientific">Anaerobacterium chartisolvens</name>
    <dbReference type="NCBI Taxonomy" id="1297424"/>
    <lineage>
        <taxon>Bacteria</taxon>
        <taxon>Bacillati</taxon>
        <taxon>Bacillota</taxon>
        <taxon>Clostridia</taxon>
        <taxon>Eubacteriales</taxon>
        <taxon>Oscillospiraceae</taxon>
        <taxon>Anaerobacterium</taxon>
    </lineage>
</organism>
<evidence type="ECO:0000256" key="2">
    <source>
        <dbReference type="ARBA" id="ARBA00023015"/>
    </source>
</evidence>
<evidence type="ECO:0000313" key="6">
    <source>
        <dbReference type="Proteomes" id="UP000253034"/>
    </source>
</evidence>
<dbReference type="Pfam" id="PF02357">
    <property type="entry name" value="NusG"/>
    <property type="match status" value="1"/>
</dbReference>
<protein>
    <submittedName>
        <fullName evidence="5">Transcriptional antiterminator NusG</fullName>
    </submittedName>
</protein>
<keyword evidence="2" id="KW-0805">Transcription regulation</keyword>
<dbReference type="GO" id="GO:0006354">
    <property type="term" value="P:DNA-templated transcription elongation"/>
    <property type="evidence" value="ECO:0007669"/>
    <property type="project" value="InterPro"/>
</dbReference>
<dbReference type="PANTHER" id="PTHR30265">
    <property type="entry name" value="RHO-INTERACTING TRANSCRIPTION TERMINATION FACTOR NUSG"/>
    <property type="match status" value="1"/>
</dbReference>
<evidence type="ECO:0000259" key="4">
    <source>
        <dbReference type="Pfam" id="PF02357"/>
    </source>
</evidence>
<evidence type="ECO:0000256" key="1">
    <source>
        <dbReference type="ARBA" id="ARBA00022814"/>
    </source>
</evidence>
<gene>
    <name evidence="5" type="ORF">DFR58_105108</name>
</gene>
<evidence type="ECO:0000256" key="3">
    <source>
        <dbReference type="ARBA" id="ARBA00023163"/>
    </source>
</evidence>
<dbReference type="Gene3D" id="2.30.30.30">
    <property type="match status" value="1"/>
</dbReference>
<dbReference type="InterPro" id="IPR043425">
    <property type="entry name" value="NusG-like"/>
</dbReference>
<comment type="caution">
    <text evidence="5">The sequence shown here is derived from an EMBL/GenBank/DDBJ whole genome shotgun (WGS) entry which is preliminary data.</text>
</comment>
<dbReference type="Gene3D" id="3.30.70.940">
    <property type="entry name" value="NusG, N-terminal domain"/>
    <property type="match status" value="1"/>
</dbReference>
<dbReference type="GO" id="GO:0031564">
    <property type="term" value="P:transcription antitermination"/>
    <property type="evidence" value="ECO:0007669"/>
    <property type="project" value="UniProtKB-KW"/>
</dbReference>
<dbReference type="InterPro" id="IPR014722">
    <property type="entry name" value="Rib_uL2_dom2"/>
</dbReference>
<dbReference type="InterPro" id="IPR036735">
    <property type="entry name" value="NGN_dom_sf"/>
</dbReference>
<accession>A0A369BF71</accession>
<name>A0A369BF71_9FIRM</name>
<dbReference type="NCBIfam" id="NF033641">
    <property type="entry name" value="antiterm_LoaP"/>
    <property type="match status" value="1"/>
</dbReference>
<dbReference type="SUPFAM" id="SSF82679">
    <property type="entry name" value="N-utilization substance G protein NusG, N-terminal domain"/>
    <property type="match status" value="1"/>
</dbReference>
<dbReference type="RefSeq" id="WP_114296890.1">
    <property type="nucleotide sequence ID" value="NZ_QPJT01000005.1"/>
</dbReference>
<dbReference type="Proteomes" id="UP000253034">
    <property type="component" value="Unassembled WGS sequence"/>
</dbReference>
<dbReference type="EMBL" id="QPJT01000005">
    <property type="protein sequence ID" value="RCX18344.1"/>
    <property type="molecule type" value="Genomic_DNA"/>
</dbReference>
<dbReference type="SUPFAM" id="SSF50104">
    <property type="entry name" value="Translation proteins SH3-like domain"/>
    <property type="match status" value="1"/>
</dbReference>